<dbReference type="PANTHER" id="PTHR43397:SF1">
    <property type="entry name" value="ERGOTHIONEINE BIOSYNTHESIS PROTEIN 1"/>
    <property type="match status" value="1"/>
</dbReference>
<dbReference type="SUPFAM" id="SSF53335">
    <property type="entry name" value="S-adenosyl-L-methionine-dependent methyltransferases"/>
    <property type="match status" value="1"/>
</dbReference>
<dbReference type="eggNOG" id="COG4301">
    <property type="taxonomic scope" value="Bacteria"/>
</dbReference>
<keyword evidence="2 4" id="KW-0808">Transferase</keyword>
<keyword evidence="1 4" id="KW-0489">Methyltransferase</keyword>
<dbReference type="NCBIfam" id="TIGR03438">
    <property type="entry name" value="egtD_ergothio"/>
    <property type="match status" value="1"/>
</dbReference>
<dbReference type="PANTHER" id="PTHR43397">
    <property type="entry name" value="ERGOTHIONEINE BIOSYNTHESIS PROTEIN 1"/>
    <property type="match status" value="1"/>
</dbReference>
<dbReference type="KEGG" id="app:CAP2UW1_0454"/>
<dbReference type="GO" id="GO:0008168">
    <property type="term" value="F:methyltransferase activity"/>
    <property type="evidence" value="ECO:0007669"/>
    <property type="project" value="UniProtKB-KW"/>
</dbReference>
<organism evidence="4">
    <name type="scientific">Accumulibacter regalis</name>
    <dbReference type="NCBI Taxonomy" id="522306"/>
    <lineage>
        <taxon>Bacteria</taxon>
        <taxon>Pseudomonadati</taxon>
        <taxon>Pseudomonadota</taxon>
        <taxon>Betaproteobacteria</taxon>
        <taxon>Candidatus Accumulibacter</taxon>
    </lineage>
</organism>
<dbReference type="InterPro" id="IPR035094">
    <property type="entry name" value="EgtD"/>
</dbReference>
<dbReference type="InterPro" id="IPR051128">
    <property type="entry name" value="EgtD_Methyltrsf_superfamily"/>
</dbReference>
<gene>
    <name evidence="4" type="ordered locus">CAP2UW1_0454</name>
</gene>
<dbReference type="OrthoDB" id="5289726at2"/>
<dbReference type="InterPro" id="IPR019257">
    <property type="entry name" value="MeTrfase_dom"/>
</dbReference>
<dbReference type="Gene3D" id="3.40.50.150">
    <property type="entry name" value="Vaccinia Virus protein VP39"/>
    <property type="match status" value="1"/>
</dbReference>
<feature type="domain" description="Histidine-specific methyltransferase SAM-dependent" evidence="3">
    <location>
        <begin position="14"/>
        <end position="310"/>
    </location>
</feature>
<accession>C7RKY3</accession>
<dbReference type="Pfam" id="PF10017">
    <property type="entry name" value="Methyltransf_33"/>
    <property type="match status" value="1"/>
</dbReference>
<dbReference type="InterPro" id="IPR017804">
    <property type="entry name" value="MeTrfase_EgtD-like"/>
</dbReference>
<reference evidence="4" key="2">
    <citation type="submission" date="2009-09" db="EMBL/GenBank/DDBJ databases">
        <title>Complete sequence of chromosome of Candidatus Accumulibacter phosphatis clade IIA str. UW-1.</title>
        <authorList>
            <consortium name="US DOE Joint Genome Institute"/>
            <person name="Martin H.G."/>
            <person name="Ivanova N."/>
            <person name="Kunin V."/>
            <person name="Warnecke F."/>
            <person name="Barry K."/>
            <person name="He S."/>
            <person name="Salamov A."/>
            <person name="Szeto E."/>
            <person name="Dalin E."/>
            <person name="Pangilinan J.L."/>
            <person name="Lapidus A."/>
            <person name="Lowry S."/>
            <person name="Kyrpides N.C."/>
            <person name="McMahon K.D."/>
            <person name="Hugenholtz P."/>
        </authorList>
    </citation>
    <scope>NUCLEOTIDE SEQUENCE [LARGE SCALE GENOMIC DNA]</scope>
    <source>
        <strain evidence="4">UW-1</strain>
    </source>
</reference>
<evidence type="ECO:0000313" key="4">
    <source>
        <dbReference type="EMBL" id="ACV33805.1"/>
    </source>
</evidence>
<dbReference type="HOGENOM" id="CLU_049766_1_1_4"/>
<evidence type="ECO:0000259" key="3">
    <source>
        <dbReference type="Pfam" id="PF10017"/>
    </source>
</evidence>
<dbReference type="EMBL" id="CP001715">
    <property type="protein sequence ID" value="ACV33805.1"/>
    <property type="molecule type" value="Genomic_DNA"/>
</dbReference>
<dbReference type="AlphaFoldDB" id="C7RKY3"/>
<sequence>MPPASPVLAAEITEIAAGLGAAPATISPKYFYDAAGSVLFERITRLPEYYLTRTERAIMQAHGEEIGRQVGRGATVIELGAGNCEKARRLCALIEPGCFVAVDISADFLHQAVDGLRAAFPALDVRAVVTDLLGELALPDDIPADRRLVFYPGSSIGNFDPPAALALLRRMRALLGEDGALLIGVDLVKDAAVLEAAYDDAAGVTAAFNLNVLTHLNRLLGADFDLAQWRHRALFNRERSRIEMHLEAYADTLVTWPGGSRHFRRGERIHTENSYKYPIADFAGLLERAGFASRSCWTDSGHAFAVLLARP</sequence>
<evidence type="ECO:0000256" key="1">
    <source>
        <dbReference type="ARBA" id="ARBA00022603"/>
    </source>
</evidence>
<name>C7RKY3_ACCRE</name>
<reference evidence="4" key="1">
    <citation type="submission" date="2009-08" db="EMBL/GenBank/DDBJ databases">
        <authorList>
            <consortium name="US DOE Joint Genome Institute"/>
            <person name="Lucas S."/>
            <person name="Copeland A."/>
            <person name="Lapidus A."/>
            <person name="Glavina del Rio T."/>
            <person name="Dalin E."/>
            <person name="Tice H."/>
            <person name="Bruce D."/>
            <person name="Barry K."/>
            <person name="Pitluck S."/>
            <person name="Lowry S."/>
            <person name="Larimer F."/>
            <person name="Land M."/>
            <person name="Hauser L."/>
            <person name="Kyrpides N."/>
            <person name="Ivanova N."/>
            <person name="McMahon K.D."/>
            <person name="Hugenholtz P."/>
        </authorList>
    </citation>
    <scope>NUCLEOTIDE SEQUENCE</scope>
    <source>
        <strain evidence="4">UW-1</strain>
    </source>
</reference>
<proteinExistence type="predicted"/>
<protein>
    <submittedName>
        <fullName evidence="4">Methyltransferase</fullName>
    </submittedName>
</protein>
<dbReference type="PIRSF" id="PIRSF018005">
    <property type="entry name" value="UCP018005"/>
    <property type="match status" value="1"/>
</dbReference>
<evidence type="ECO:0000256" key="2">
    <source>
        <dbReference type="ARBA" id="ARBA00022679"/>
    </source>
</evidence>
<dbReference type="STRING" id="522306.CAP2UW1_0454"/>
<dbReference type="GO" id="GO:0032259">
    <property type="term" value="P:methylation"/>
    <property type="evidence" value="ECO:0007669"/>
    <property type="project" value="UniProtKB-KW"/>
</dbReference>
<dbReference type="InterPro" id="IPR029063">
    <property type="entry name" value="SAM-dependent_MTases_sf"/>
</dbReference>